<organism evidence="1 2">
    <name type="scientific">Romanomermis culicivorax</name>
    <name type="common">Nematode worm</name>
    <dbReference type="NCBI Taxonomy" id="13658"/>
    <lineage>
        <taxon>Eukaryota</taxon>
        <taxon>Metazoa</taxon>
        <taxon>Ecdysozoa</taxon>
        <taxon>Nematoda</taxon>
        <taxon>Enoplea</taxon>
        <taxon>Dorylaimia</taxon>
        <taxon>Mermithida</taxon>
        <taxon>Mermithoidea</taxon>
        <taxon>Mermithidae</taxon>
        <taxon>Romanomermis</taxon>
    </lineage>
</organism>
<dbReference type="AlphaFoldDB" id="A0A915L5P5"/>
<evidence type="ECO:0000313" key="2">
    <source>
        <dbReference type="WBParaSite" id="nRc.2.0.1.t46354-RA"/>
    </source>
</evidence>
<evidence type="ECO:0000313" key="1">
    <source>
        <dbReference type="Proteomes" id="UP000887565"/>
    </source>
</evidence>
<dbReference type="WBParaSite" id="nRc.2.0.1.t46354-RA">
    <property type="protein sequence ID" value="nRc.2.0.1.t46354-RA"/>
    <property type="gene ID" value="nRc.2.0.1.g46354"/>
</dbReference>
<sequence length="257" mass="27934">STQLSEFLAEKDQYPTILQQRQAAQQNLLQAGAACQMNTQNKFLNGPNIMHQSSASAPTNCFLNRSIAPNRNTGTFSPNSQKRVQDLNQERRSYRLRQEEIMKQGLLMDSTSPNPLSPGQNCNIDASCLPYGGQPSQIATPEFYHMRQESGDSGVGMMMPFVGGGVTNCTGGNLNNNNNAYSSSGSSSQAHTPENFLTQAPHLGTGGGNDMAALNIAGIDLNFGLNMPMEMDTSEDIPQLNPNELDQILNCRPPLRH</sequence>
<reference evidence="2" key="1">
    <citation type="submission" date="2022-11" db="UniProtKB">
        <authorList>
            <consortium name="WormBaseParasite"/>
        </authorList>
    </citation>
    <scope>IDENTIFICATION</scope>
</reference>
<name>A0A915L5P5_ROMCU</name>
<proteinExistence type="predicted"/>
<keyword evidence="1" id="KW-1185">Reference proteome</keyword>
<dbReference type="Proteomes" id="UP000887565">
    <property type="component" value="Unplaced"/>
</dbReference>
<accession>A0A915L5P5</accession>
<protein>
    <submittedName>
        <fullName evidence="2">Uncharacterized protein</fullName>
    </submittedName>
</protein>